<dbReference type="EMBL" id="LLXI01000956">
    <property type="protein sequence ID" value="PKY51028.1"/>
    <property type="molecule type" value="Genomic_DNA"/>
</dbReference>
<accession>A0A2I1GWL8</accession>
<name>A0A2I1GWL8_9GLOM</name>
<protein>
    <submittedName>
        <fullName evidence="1">Uncharacterized protein</fullName>
    </submittedName>
</protein>
<evidence type="ECO:0000313" key="2">
    <source>
        <dbReference type="Proteomes" id="UP000234323"/>
    </source>
</evidence>
<dbReference type="AlphaFoldDB" id="A0A2I1GWL8"/>
<proteinExistence type="predicted"/>
<dbReference type="Proteomes" id="UP000234323">
    <property type="component" value="Unassembled WGS sequence"/>
</dbReference>
<comment type="caution">
    <text evidence="1">The sequence shown here is derived from an EMBL/GenBank/DDBJ whole genome shotgun (WGS) entry which is preliminary data.</text>
</comment>
<keyword evidence="2" id="KW-1185">Reference proteome</keyword>
<organism evidence="1 2">
    <name type="scientific">Rhizophagus irregularis</name>
    <dbReference type="NCBI Taxonomy" id="588596"/>
    <lineage>
        <taxon>Eukaryota</taxon>
        <taxon>Fungi</taxon>
        <taxon>Fungi incertae sedis</taxon>
        <taxon>Mucoromycota</taxon>
        <taxon>Glomeromycotina</taxon>
        <taxon>Glomeromycetes</taxon>
        <taxon>Glomerales</taxon>
        <taxon>Glomeraceae</taxon>
        <taxon>Rhizophagus</taxon>
    </lineage>
</organism>
<gene>
    <name evidence="1" type="ORF">RhiirA4_467832</name>
</gene>
<reference evidence="1 2" key="1">
    <citation type="submission" date="2015-10" db="EMBL/GenBank/DDBJ databases">
        <title>Genome analyses suggest a sexual origin of heterokaryosis in a supposedly ancient asexual fungus.</title>
        <authorList>
            <person name="Ropars J."/>
            <person name="Sedzielewska K."/>
            <person name="Noel J."/>
            <person name="Charron P."/>
            <person name="Farinelli L."/>
            <person name="Marton T."/>
            <person name="Kruger M."/>
            <person name="Pelin A."/>
            <person name="Brachmann A."/>
            <person name="Corradi N."/>
        </authorList>
    </citation>
    <scope>NUCLEOTIDE SEQUENCE [LARGE SCALE GENOMIC DNA]</scope>
    <source>
        <strain evidence="1 2">A4</strain>
    </source>
</reference>
<sequence>MIISFFHKYYRKCTTKWAYQTYWNVDENISDIYDGKYDDTDPNYFYHFDNDLLYFQQATLDMTRDGNGWPKRSALGRLQPSIVDTQKQILKKINTLLLQ</sequence>
<evidence type="ECO:0000313" key="1">
    <source>
        <dbReference type="EMBL" id="PKY51028.1"/>
    </source>
</evidence>